<reference evidence="1 2" key="1">
    <citation type="submission" date="2017-11" db="EMBL/GenBank/DDBJ databases">
        <title>The genome of Rhizophagus clarus HR1 reveals common genetic basis of auxotrophy among arbuscular mycorrhizal fungi.</title>
        <authorList>
            <person name="Kobayashi Y."/>
        </authorList>
    </citation>
    <scope>NUCLEOTIDE SEQUENCE [LARGE SCALE GENOMIC DNA]</scope>
    <source>
        <strain evidence="1 2">HR1</strain>
    </source>
</reference>
<dbReference type="Proteomes" id="UP000247702">
    <property type="component" value="Unassembled WGS sequence"/>
</dbReference>
<accession>A0A2Z6SHE3</accession>
<evidence type="ECO:0000313" key="1">
    <source>
        <dbReference type="EMBL" id="GBC05177.1"/>
    </source>
</evidence>
<protein>
    <submittedName>
        <fullName evidence="1">Uncharacterized protein</fullName>
    </submittedName>
</protein>
<comment type="caution">
    <text evidence="1">The sequence shown here is derived from an EMBL/GenBank/DDBJ whole genome shotgun (WGS) entry which is preliminary data.</text>
</comment>
<proteinExistence type="predicted"/>
<gene>
    <name evidence="1" type="ORF">RclHR1_06080006</name>
</gene>
<dbReference type="SUPFAM" id="SSF50985">
    <property type="entry name" value="RCC1/BLIP-II"/>
    <property type="match status" value="1"/>
</dbReference>
<organism evidence="1 2">
    <name type="scientific">Rhizophagus clarus</name>
    <dbReference type="NCBI Taxonomy" id="94130"/>
    <lineage>
        <taxon>Eukaryota</taxon>
        <taxon>Fungi</taxon>
        <taxon>Fungi incertae sedis</taxon>
        <taxon>Mucoromycota</taxon>
        <taxon>Glomeromycotina</taxon>
        <taxon>Glomeromycetes</taxon>
        <taxon>Glomerales</taxon>
        <taxon>Glomeraceae</taxon>
        <taxon>Rhizophagus</taxon>
    </lineage>
</organism>
<dbReference type="AlphaFoldDB" id="A0A2Z6SHE3"/>
<dbReference type="STRING" id="94130.A0A2Z6SHE3"/>
<dbReference type="InterPro" id="IPR009091">
    <property type="entry name" value="RCC1/BLIP-II"/>
</dbReference>
<sequence>MWECNDYGTLGRFASSTAANQILRKENYIIYEKNEPAYAESLDDVNIIKVVYGNNITFVISDQGHLYETGQK</sequence>
<evidence type="ECO:0000313" key="2">
    <source>
        <dbReference type="Proteomes" id="UP000247702"/>
    </source>
</evidence>
<dbReference type="Gene3D" id="2.130.10.30">
    <property type="entry name" value="Regulator of chromosome condensation 1/beta-lactamase-inhibitor protein II"/>
    <property type="match status" value="1"/>
</dbReference>
<keyword evidence="2" id="KW-1185">Reference proteome</keyword>
<dbReference type="EMBL" id="BEXD01003991">
    <property type="protein sequence ID" value="GBC05177.1"/>
    <property type="molecule type" value="Genomic_DNA"/>
</dbReference>
<name>A0A2Z6SHE3_9GLOM</name>